<feature type="domain" description="F-box" evidence="1">
    <location>
        <begin position="4"/>
        <end position="64"/>
    </location>
</feature>
<keyword evidence="3" id="KW-1185">Reference proteome</keyword>
<dbReference type="EMBL" id="JAEPRE010000004">
    <property type="protein sequence ID" value="KAG2237613.1"/>
    <property type="molecule type" value="Genomic_DNA"/>
</dbReference>
<evidence type="ECO:0000259" key="1">
    <source>
        <dbReference type="Pfam" id="PF12937"/>
    </source>
</evidence>
<dbReference type="AlphaFoldDB" id="A0A8H7T0H9"/>
<dbReference type="Pfam" id="PF12937">
    <property type="entry name" value="F-box-like"/>
    <property type="match status" value="1"/>
</dbReference>
<reference evidence="2" key="1">
    <citation type="submission" date="2021-01" db="EMBL/GenBank/DDBJ databases">
        <title>Metabolic potential, ecology and presence of endohyphal bacteria is reflected in genomic diversity of Mucoromycotina.</title>
        <authorList>
            <person name="Muszewska A."/>
            <person name="Okrasinska A."/>
            <person name="Steczkiewicz K."/>
            <person name="Drgas O."/>
            <person name="Orlowska M."/>
            <person name="Perlinska-Lenart U."/>
            <person name="Aleksandrzak-Piekarczyk T."/>
            <person name="Szatraj K."/>
            <person name="Zielenkiewicz U."/>
            <person name="Pilsyk S."/>
            <person name="Malc E."/>
            <person name="Mieczkowski P."/>
            <person name="Kruszewska J.S."/>
            <person name="Biernat P."/>
            <person name="Pawlowska J."/>
        </authorList>
    </citation>
    <scope>NUCLEOTIDE SEQUENCE</scope>
    <source>
        <strain evidence="2">WA0000018081</strain>
    </source>
</reference>
<dbReference type="Proteomes" id="UP000613177">
    <property type="component" value="Unassembled WGS sequence"/>
</dbReference>
<sequence length="595" mass="69342">MSCWGDIPVEILGIIFKYLELKAIRQHTSINGAAYQSQRMLQCQLVCKNWDTLAQINIYKQVTLKSTQQLEKFTYTLVHSNKGSLVKYIKFRFTDKKEILNPLFRRVARFCTDLRMLELEHDDEFIWDTIKKEREKGHFLKLEVIPFINDQATRNMVRRYNLAAYSLRHSLRELIVYELEYPLRLENKIVVPHFLKVEFIHFQFGDCSDLYTIDFRVKECPSIKSIDVICKGSLLRENSLADIRKHTVYVLSHIKRLRLGIAPFGDNMYTYIMQTFPNLESIFLDFKPDPYSILHLITKPAATDIAIQFLRFLIQTPLYSIRYFPLKSIDDVLIGFDDDKNIIKNLHIAYVQGDPIEALPYISLSTYSKVVKTIKLQVCYVRNTPYFLPRLGLVERSGTNLQHIKIDMGVKYRFEETMLKKLSNVTSFSDILSQCPNLREIEICNTPLYSFTSKAQYANKLLSCDYIYLFEALIYPSFLAMLSSHVSYIAKFTVASCTFIGNSDNNIDMPDTTFDHIVINGFSWVRSVYLKLERTGSNSSVTCYTGSGNCYQRCAVSMYEEQFFRNKQNASLFIRCKDVRTVSLNDILYDFKIIV</sequence>
<dbReference type="SUPFAM" id="SSF52047">
    <property type="entry name" value="RNI-like"/>
    <property type="match status" value="1"/>
</dbReference>
<protein>
    <recommendedName>
        <fullName evidence="1">F-box domain-containing protein</fullName>
    </recommendedName>
</protein>
<proteinExistence type="predicted"/>
<gene>
    <name evidence="2" type="ORF">INT48_004516</name>
</gene>
<name>A0A8H7T0H9_9FUNG</name>
<evidence type="ECO:0000313" key="2">
    <source>
        <dbReference type="EMBL" id="KAG2237613.1"/>
    </source>
</evidence>
<accession>A0A8H7T0H9</accession>
<dbReference type="Gene3D" id="1.20.1280.50">
    <property type="match status" value="1"/>
</dbReference>
<dbReference type="InterPro" id="IPR001810">
    <property type="entry name" value="F-box_dom"/>
</dbReference>
<evidence type="ECO:0000313" key="3">
    <source>
        <dbReference type="Proteomes" id="UP000613177"/>
    </source>
</evidence>
<organism evidence="2 3">
    <name type="scientific">Thamnidium elegans</name>
    <dbReference type="NCBI Taxonomy" id="101142"/>
    <lineage>
        <taxon>Eukaryota</taxon>
        <taxon>Fungi</taxon>
        <taxon>Fungi incertae sedis</taxon>
        <taxon>Mucoromycota</taxon>
        <taxon>Mucoromycotina</taxon>
        <taxon>Mucoromycetes</taxon>
        <taxon>Mucorales</taxon>
        <taxon>Mucorineae</taxon>
        <taxon>Mucoraceae</taxon>
        <taxon>Thamnidium</taxon>
    </lineage>
</organism>
<comment type="caution">
    <text evidence="2">The sequence shown here is derived from an EMBL/GenBank/DDBJ whole genome shotgun (WGS) entry which is preliminary data.</text>
</comment>